<protein>
    <submittedName>
        <fullName evidence="5">Zinc-dependent metalloprotease</fullName>
    </submittedName>
</protein>
<sequence length="853" mass="94754">MPKFFLTGLAVTAIAFSTVAQRPSTGQQPRQGAPTMPPAAGQPAPARGPRPYAEVITAKAESKQGLFTVHKVEDKYYFELADSLLGRDLLMVSRLAKAGVDMRSGSSMSGYAGDVLNQSVVRFEKGPNNKIFLRDLSFTERSGDSTKDMYTVVMNSNIQPIAQSFDVRSYNTDSVSGARSTVIEFTDLIASDNDLFFFGSSKSSFGIGAFQADKSYVVGIRTFPINTEIRTIKTYTRGGAAPGAIPTMSRGGSSGPVTVELNTSIVLLPKTPMQPRLADERVGYFTHGYTDFDANPQGVKRTSMIARWRLEPKDEDMEKYKRGELVEPKKPIIIYIDPATPAKWVPYLIAGVNDWQSAFEKAGFKNAIYARKAPTPQEDPSWSLEDARNSAIVYKPSSVANASGPHISDPRSGEIMETHINWYHNIMKLVHDWYFIQCAAVDTAARKMVFSDELMGQLIRFVSSHEVGHTLGLRHNFGASSATPVEKMRDKKWVEANGHTSSIMDYARFNYVAQPGDNIGAAGLFPRIGDYDKWAIEFGYRWLPNTVDEEAPILNKWIVEKLKEKKYWFGNEMDLSDPRAQSEDLGDNAMKASEYGIKNLKLIVANMKDWTATPNEGYDNLKTMYGQLISQLGRYIGHVTKNIGGRYETLKTMEQAGRVYEPVSKATQRQAVDFIKKQIFTTPTWLLNKEIIDLTGISPVSTISTLQESALDRMLRTVTLSKLLEAEVMYDSADVYRLTDYIKDLNQAILEEAYRQAPVSLYRRNLQRSYINKLINILMPPAAPAATSNPLLARSSGGGRSSDNNDVKAVVRANLSTLLPLLQRAGTVSADTMTRYHYQDLAVAVKNALAGKE</sequence>
<name>A0AAJ6BFL2_9BACT</name>
<accession>A0AAJ6BFL2</accession>
<feature type="region of interest" description="Disordered" evidence="1">
    <location>
        <begin position="20"/>
        <end position="50"/>
    </location>
</feature>
<keyword evidence="5" id="KW-0378">Hydrolase</keyword>
<organism evidence="5 6">
    <name type="scientific">Candidatus Pseudobacter hemicellulosilyticus</name>
    <dbReference type="NCBI Taxonomy" id="3121375"/>
    <lineage>
        <taxon>Bacteria</taxon>
        <taxon>Pseudomonadati</taxon>
        <taxon>Bacteroidota</taxon>
        <taxon>Chitinophagia</taxon>
        <taxon>Chitinophagales</taxon>
        <taxon>Chitinophagaceae</taxon>
        <taxon>Pseudobacter</taxon>
    </lineage>
</organism>
<evidence type="ECO:0000256" key="1">
    <source>
        <dbReference type="SAM" id="MobiDB-lite"/>
    </source>
</evidence>
<dbReference type="InterPro" id="IPR032534">
    <property type="entry name" value="EcxA_zinc-bd"/>
</dbReference>
<dbReference type="PANTHER" id="PTHR38478:SF1">
    <property type="entry name" value="ZINC DEPENDENT METALLOPROTEASE DOMAIN LIPOPROTEIN"/>
    <property type="match status" value="1"/>
</dbReference>
<dbReference type="EMBL" id="CP119311">
    <property type="protein sequence ID" value="WEK33814.1"/>
    <property type="molecule type" value="Genomic_DNA"/>
</dbReference>
<gene>
    <name evidence="5" type="ORF">P0Y53_15080</name>
</gene>
<feature type="domain" description="DUF5117" evidence="3">
    <location>
        <begin position="113"/>
        <end position="313"/>
    </location>
</feature>
<feature type="domain" description="EcxA zinc-binding" evidence="2">
    <location>
        <begin position="448"/>
        <end position="754"/>
    </location>
</feature>
<reference evidence="5" key="1">
    <citation type="submission" date="2023-03" db="EMBL/GenBank/DDBJ databases">
        <title>Andean soil-derived lignocellulolytic bacterial consortium as a source of novel taxa and putative plastic-active enzymes.</title>
        <authorList>
            <person name="Diaz-Garcia L."/>
            <person name="Chuvochina M."/>
            <person name="Feuerriegel G."/>
            <person name="Bunk B."/>
            <person name="Sproer C."/>
            <person name="Streit W.R."/>
            <person name="Rodriguez L.M."/>
            <person name="Overmann J."/>
            <person name="Jimenez D.J."/>
        </authorList>
    </citation>
    <scope>NUCLEOTIDE SEQUENCE</scope>
    <source>
        <strain evidence="5">MAG 7</strain>
    </source>
</reference>
<evidence type="ECO:0000259" key="3">
    <source>
        <dbReference type="Pfam" id="PF17148"/>
    </source>
</evidence>
<dbReference type="CDD" id="cd04276">
    <property type="entry name" value="ZnMc_MMP_like_2"/>
    <property type="match status" value="1"/>
</dbReference>
<keyword evidence="5" id="KW-0482">Metalloprotease</keyword>
<evidence type="ECO:0000313" key="5">
    <source>
        <dbReference type="EMBL" id="WEK33814.1"/>
    </source>
</evidence>
<dbReference type="PANTHER" id="PTHR38478">
    <property type="entry name" value="PEPTIDASE M1A AND M12B"/>
    <property type="match status" value="1"/>
</dbReference>
<dbReference type="InterPro" id="IPR024079">
    <property type="entry name" value="MetalloPept_cat_dom_sf"/>
</dbReference>
<proteinExistence type="predicted"/>
<dbReference type="AlphaFoldDB" id="A0AAJ6BFL2"/>
<evidence type="ECO:0000259" key="4">
    <source>
        <dbReference type="Pfam" id="PF17162"/>
    </source>
</evidence>
<feature type="compositionally biased region" description="Low complexity" evidence="1">
    <location>
        <begin position="32"/>
        <end position="50"/>
    </location>
</feature>
<evidence type="ECO:0000259" key="2">
    <source>
        <dbReference type="Pfam" id="PF16313"/>
    </source>
</evidence>
<dbReference type="Pfam" id="PF16313">
    <property type="entry name" value="DUF4953"/>
    <property type="match status" value="1"/>
</dbReference>
<dbReference type="InterPro" id="IPR034032">
    <property type="entry name" value="Zn_MMP-like_bac"/>
</dbReference>
<keyword evidence="5" id="KW-0645">Protease</keyword>
<dbReference type="InterPro" id="IPR033428">
    <property type="entry name" value="DUF5118"/>
</dbReference>
<feature type="domain" description="DUF5118" evidence="4">
    <location>
        <begin position="49"/>
        <end position="97"/>
    </location>
</feature>
<dbReference type="Pfam" id="PF17162">
    <property type="entry name" value="DUF5118"/>
    <property type="match status" value="1"/>
</dbReference>
<dbReference type="SUPFAM" id="SSF55486">
    <property type="entry name" value="Metalloproteases ('zincins'), catalytic domain"/>
    <property type="match status" value="1"/>
</dbReference>
<dbReference type="Proteomes" id="UP001220610">
    <property type="component" value="Chromosome"/>
</dbReference>
<dbReference type="GO" id="GO:0008237">
    <property type="term" value="F:metallopeptidase activity"/>
    <property type="evidence" value="ECO:0007669"/>
    <property type="project" value="UniProtKB-KW"/>
</dbReference>
<evidence type="ECO:0000313" key="6">
    <source>
        <dbReference type="Proteomes" id="UP001220610"/>
    </source>
</evidence>
<dbReference type="Gene3D" id="3.40.390.10">
    <property type="entry name" value="Collagenase (Catalytic Domain)"/>
    <property type="match status" value="1"/>
</dbReference>
<dbReference type="InterPro" id="IPR033413">
    <property type="entry name" value="DUF5117"/>
</dbReference>
<dbReference type="Pfam" id="PF17148">
    <property type="entry name" value="DUF5117"/>
    <property type="match status" value="1"/>
</dbReference>
<feature type="compositionally biased region" description="Polar residues" evidence="1">
    <location>
        <begin position="20"/>
        <end position="30"/>
    </location>
</feature>